<dbReference type="InterPro" id="IPR010259">
    <property type="entry name" value="S8pro/Inhibitor_I9"/>
</dbReference>
<dbReference type="Proteomes" id="UP000663853">
    <property type="component" value="Unassembled WGS sequence"/>
</dbReference>
<dbReference type="Gene3D" id="3.30.70.80">
    <property type="entry name" value="Peptidase S8 propeptide/proteinase inhibitor I9"/>
    <property type="match status" value="1"/>
</dbReference>
<organism evidence="2 3">
    <name type="scientific">Rhizoctonia solani</name>
    <dbReference type="NCBI Taxonomy" id="456999"/>
    <lineage>
        <taxon>Eukaryota</taxon>
        <taxon>Fungi</taxon>
        <taxon>Dikarya</taxon>
        <taxon>Basidiomycota</taxon>
        <taxon>Agaricomycotina</taxon>
        <taxon>Agaricomycetes</taxon>
        <taxon>Cantharellales</taxon>
        <taxon>Ceratobasidiaceae</taxon>
        <taxon>Rhizoctonia</taxon>
    </lineage>
</organism>
<name>A0A8H2XLJ8_9AGAM</name>
<comment type="caution">
    <text evidence="2">The sequence shown here is derived from an EMBL/GenBank/DDBJ whole genome shotgun (WGS) entry which is preliminary data.</text>
</comment>
<evidence type="ECO:0000259" key="1">
    <source>
        <dbReference type="Pfam" id="PF05922"/>
    </source>
</evidence>
<reference evidence="2" key="1">
    <citation type="submission" date="2021-01" db="EMBL/GenBank/DDBJ databases">
        <authorList>
            <person name="Kaushik A."/>
        </authorList>
    </citation>
    <scope>NUCLEOTIDE SEQUENCE</scope>
    <source>
        <strain evidence="2">AG6-10EEA</strain>
    </source>
</reference>
<evidence type="ECO:0000313" key="3">
    <source>
        <dbReference type="Proteomes" id="UP000663853"/>
    </source>
</evidence>
<sequence>MSQTTRVAISKAGQDAIPGMYIVTLKPHSDLKIHLDSVKEQTHQRATPSQFKVLHQYHIIKGYQAKLDGSILDHLTQRDDVNSIVEERRGALDALDG</sequence>
<dbReference type="SUPFAM" id="SSF54897">
    <property type="entry name" value="Protease propeptides/inhibitors"/>
    <property type="match status" value="1"/>
</dbReference>
<dbReference type="InterPro" id="IPR037045">
    <property type="entry name" value="S8pro/Inhibitor_I9_sf"/>
</dbReference>
<dbReference type="Pfam" id="PF05922">
    <property type="entry name" value="Inhibitor_I9"/>
    <property type="match status" value="1"/>
</dbReference>
<accession>A0A8H2XLJ8</accession>
<dbReference type="EMBL" id="CAJMXA010000380">
    <property type="protein sequence ID" value="CAE6428419.1"/>
    <property type="molecule type" value="Genomic_DNA"/>
</dbReference>
<feature type="domain" description="Inhibitor I9" evidence="1">
    <location>
        <begin position="21"/>
        <end position="88"/>
    </location>
</feature>
<dbReference type="AlphaFoldDB" id="A0A8H2XLJ8"/>
<proteinExistence type="predicted"/>
<evidence type="ECO:0000313" key="2">
    <source>
        <dbReference type="EMBL" id="CAE6428419.1"/>
    </source>
</evidence>
<protein>
    <recommendedName>
        <fullName evidence="1">Inhibitor I9 domain-containing protein</fullName>
    </recommendedName>
</protein>
<gene>
    <name evidence="2" type="ORF">RDB_LOCUS20716</name>
</gene>